<evidence type="ECO:0000256" key="1">
    <source>
        <dbReference type="SAM" id="Phobius"/>
    </source>
</evidence>
<keyword evidence="1" id="KW-0472">Membrane</keyword>
<reference evidence="3" key="1">
    <citation type="submission" date="2022-11" db="UniProtKB">
        <authorList>
            <consortium name="WormBaseParasite"/>
        </authorList>
    </citation>
    <scope>IDENTIFICATION</scope>
</reference>
<dbReference type="Proteomes" id="UP000887572">
    <property type="component" value="Unplaced"/>
</dbReference>
<proteinExistence type="predicted"/>
<keyword evidence="2" id="KW-1185">Reference proteome</keyword>
<dbReference type="WBParaSite" id="Gr19_v10_g2617.t1">
    <property type="protein sequence ID" value="Gr19_v10_g2617.t1"/>
    <property type="gene ID" value="Gr19_v10_g2617"/>
</dbReference>
<protein>
    <submittedName>
        <fullName evidence="3">Uncharacterized protein</fullName>
    </submittedName>
</protein>
<keyword evidence="1" id="KW-0812">Transmembrane</keyword>
<sequence>MLCHHSFSCANHKFECIDWQGCHTWKCQYANGDDYVSLNYCAKSTSCGAQVVCNAPMKGICYHCTEDGCNKDGAVLNISGKTEPAEPPKKSDAFGVVPLTAVLLGFEFLLISWMTTVLEV</sequence>
<evidence type="ECO:0000313" key="3">
    <source>
        <dbReference type="WBParaSite" id="Gr19_v10_g2617.t1"/>
    </source>
</evidence>
<evidence type="ECO:0000313" key="2">
    <source>
        <dbReference type="Proteomes" id="UP000887572"/>
    </source>
</evidence>
<feature type="transmembrane region" description="Helical" evidence="1">
    <location>
        <begin position="93"/>
        <end position="114"/>
    </location>
</feature>
<organism evidence="2 3">
    <name type="scientific">Globodera rostochiensis</name>
    <name type="common">Golden nematode worm</name>
    <name type="synonym">Heterodera rostochiensis</name>
    <dbReference type="NCBI Taxonomy" id="31243"/>
    <lineage>
        <taxon>Eukaryota</taxon>
        <taxon>Metazoa</taxon>
        <taxon>Ecdysozoa</taxon>
        <taxon>Nematoda</taxon>
        <taxon>Chromadorea</taxon>
        <taxon>Rhabditida</taxon>
        <taxon>Tylenchina</taxon>
        <taxon>Tylenchomorpha</taxon>
        <taxon>Tylenchoidea</taxon>
        <taxon>Heteroderidae</taxon>
        <taxon>Heteroderinae</taxon>
        <taxon>Globodera</taxon>
    </lineage>
</organism>
<name>A0A914HMU3_GLORO</name>
<dbReference type="AlphaFoldDB" id="A0A914HMU3"/>
<keyword evidence="1" id="KW-1133">Transmembrane helix</keyword>
<accession>A0A914HMU3</accession>